<gene>
    <name evidence="5" type="ORF">SAMN04488695_10155</name>
</gene>
<evidence type="ECO:0000313" key="6">
    <source>
        <dbReference type="Proteomes" id="UP000181899"/>
    </source>
</evidence>
<keyword evidence="6" id="KW-1185">Reference proteome</keyword>
<protein>
    <submittedName>
        <fullName evidence="5">Methyl-accepting chemotaxis protein</fullName>
    </submittedName>
</protein>
<keyword evidence="1 3" id="KW-0807">Transducer</keyword>
<dbReference type="PANTHER" id="PTHR32089">
    <property type="entry name" value="METHYL-ACCEPTING CHEMOTAXIS PROTEIN MCPB"/>
    <property type="match status" value="1"/>
</dbReference>
<evidence type="ECO:0000259" key="4">
    <source>
        <dbReference type="PROSITE" id="PS50111"/>
    </source>
</evidence>
<comment type="similarity">
    <text evidence="2">Belongs to the methyl-accepting chemotaxis (MCP) protein family.</text>
</comment>
<dbReference type="PANTHER" id="PTHR32089:SF112">
    <property type="entry name" value="LYSOZYME-LIKE PROTEIN-RELATED"/>
    <property type="match status" value="1"/>
</dbReference>
<dbReference type="Gene3D" id="1.10.287.950">
    <property type="entry name" value="Methyl-accepting chemotaxis protein"/>
    <property type="match status" value="1"/>
</dbReference>
<accession>A0A1I4XMT3</accession>
<sequence length="429" mass="47619">MFSKKKKEKELILNSVEPVTETRSIESDENARCISEMLKEVNDLLQYMTRLDYVREMILDAERQADLLGNVSASSEEMTAATEDISNYVEISSTNMKKAMEETDLALKRVETTFMSIEKNMEEIHGVKSIMVEVTEETVKINELVNVIKSVADQTNLLSLNASIEAARAGENGRGFAVVADEIKKLAQSTKEQVDIIRSIVESLNGKIHEASSEIDRVVESFQGAKSSIDAATGGIFEIGGIMNSIGASFMSISANVEEQTATAQEITANILEVHDKAAVLKEKTHHTGQSFYDISVRIDALRMKALSFAKNADSAVMLDLTVTDHLLWKWRVYNMILGYVHMDEASVGDHTTCRLGKWLGAQDLNGSALRTLFQKMEGPHKELHSQAKKAISLYNRGQVEEAILLLPVIEKSSLQVVECLENLKKKSK</sequence>
<dbReference type="GO" id="GO:0007165">
    <property type="term" value="P:signal transduction"/>
    <property type="evidence" value="ECO:0007669"/>
    <property type="project" value="UniProtKB-KW"/>
</dbReference>
<dbReference type="InterPro" id="IPR004089">
    <property type="entry name" value="MCPsignal_dom"/>
</dbReference>
<evidence type="ECO:0000313" key="5">
    <source>
        <dbReference type="EMBL" id="SFN26630.1"/>
    </source>
</evidence>
<organism evidence="5 6">
    <name type="scientific">Proteiniclasticum ruminis</name>
    <dbReference type="NCBI Taxonomy" id="398199"/>
    <lineage>
        <taxon>Bacteria</taxon>
        <taxon>Bacillati</taxon>
        <taxon>Bacillota</taxon>
        <taxon>Clostridia</taxon>
        <taxon>Eubacteriales</taxon>
        <taxon>Clostridiaceae</taxon>
        <taxon>Proteiniclasticum</taxon>
    </lineage>
</organism>
<dbReference type="InterPro" id="IPR025991">
    <property type="entry name" value="Chemoreceptor_zinc-bind_dom"/>
</dbReference>
<dbReference type="Proteomes" id="UP000181899">
    <property type="component" value="Unassembled WGS sequence"/>
</dbReference>
<dbReference type="GO" id="GO:0006935">
    <property type="term" value="P:chemotaxis"/>
    <property type="evidence" value="ECO:0007669"/>
    <property type="project" value="InterPro"/>
</dbReference>
<reference evidence="5 6" key="1">
    <citation type="submission" date="2016-10" db="EMBL/GenBank/DDBJ databases">
        <authorList>
            <person name="de Groot N.N."/>
        </authorList>
    </citation>
    <scope>NUCLEOTIDE SEQUENCE [LARGE SCALE GENOMIC DNA]</scope>
    <source>
        <strain evidence="5 6">ML2</strain>
    </source>
</reference>
<proteinExistence type="inferred from homology"/>
<dbReference type="STRING" id="398199.SAMN05421804_102328"/>
<dbReference type="Gene3D" id="1.20.120.30">
    <property type="entry name" value="Aspartate receptor, ligand-binding domain"/>
    <property type="match status" value="1"/>
</dbReference>
<dbReference type="EMBL" id="FOVK01000001">
    <property type="protein sequence ID" value="SFN26630.1"/>
    <property type="molecule type" value="Genomic_DNA"/>
</dbReference>
<name>A0A1I4XMT3_9CLOT</name>
<dbReference type="SUPFAM" id="SSF58104">
    <property type="entry name" value="Methyl-accepting chemotaxis protein (MCP) signaling domain"/>
    <property type="match status" value="1"/>
</dbReference>
<dbReference type="Pfam" id="PF00015">
    <property type="entry name" value="MCPsignal"/>
    <property type="match status" value="1"/>
</dbReference>
<dbReference type="GO" id="GO:0016020">
    <property type="term" value="C:membrane"/>
    <property type="evidence" value="ECO:0007669"/>
    <property type="project" value="InterPro"/>
</dbReference>
<dbReference type="Pfam" id="PF13682">
    <property type="entry name" value="CZB"/>
    <property type="match status" value="1"/>
</dbReference>
<feature type="domain" description="Methyl-accepting transducer" evidence="4">
    <location>
        <begin position="61"/>
        <end position="275"/>
    </location>
</feature>
<dbReference type="AlphaFoldDB" id="A0A1I4XMT3"/>
<dbReference type="PRINTS" id="PR00260">
    <property type="entry name" value="CHEMTRNSDUCR"/>
</dbReference>
<dbReference type="GO" id="GO:0004888">
    <property type="term" value="F:transmembrane signaling receptor activity"/>
    <property type="evidence" value="ECO:0007669"/>
    <property type="project" value="InterPro"/>
</dbReference>
<dbReference type="OrthoDB" id="9816519at2"/>
<dbReference type="SMART" id="SM00283">
    <property type="entry name" value="MA"/>
    <property type="match status" value="1"/>
</dbReference>
<evidence type="ECO:0000256" key="3">
    <source>
        <dbReference type="PROSITE-ProRule" id="PRU00284"/>
    </source>
</evidence>
<evidence type="ECO:0000256" key="2">
    <source>
        <dbReference type="ARBA" id="ARBA00029447"/>
    </source>
</evidence>
<dbReference type="PROSITE" id="PS50111">
    <property type="entry name" value="CHEMOTAXIS_TRANSDUC_2"/>
    <property type="match status" value="1"/>
</dbReference>
<dbReference type="RefSeq" id="WP_074908758.1">
    <property type="nucleotide sequence ID" value="NZ_FOVK01000001.1"/>
</dbReference>
<dbReference type="InterPro" id="IPR004090">
    <property type="entry name" value="Chemotax_Me-accpt_rcpt"/>
</dbReference>
<evidence type="ECO:0000256" key="1">
    <source>
        <dbReference type="ARBA" id="ARBA00023224"/>
    </source>
</evidence>